<evidence type="ECO:0000256" key="15">
    <source>
        <dbReference type="ARBA" id="ARBA00023170"/>
    </source>
</evidence>
<dbReference type="Gene3D" id="3.30.200.20">
    <property type="entry name" value="Phosphorylase Kinase, domain 1"/>
    <property type="match status" value="1"/>
</dbReference>
<sequence>MLSEPSSSRLVVMWGALFLYIFVAESELSAEEFEREALLNTSWWNNGVTNNTSDHCKWVGIVCNSAGTIIEINLFNRKIKGELRELNFSCFPNLESLSLGSNSFSANIPSEISTLSKLRYLDLDQNNLTGELLVLLAIVSQLFEILTFKFYYNTGTIPPEIGGLINLEELYLSNNKLGGPIPIGISDCSMLRNMKLSNNSLNGSIPIEIGKLLKLSFIDLSYNFINGTIPSQLVSLPILVSLFLSHNNLSGIIPELFKPICYLNLSYNDLEGEIPMSLQYIKNPQVFIGNKRLCSRLSSLPTCFTMSTPTTSTITNVEGKPRKMVIRLIIILLPVTTLLIFLVFCIRLLLKSKDRKANFETKVTKTGDIFTIWNFDGRIAYEDIVAATENFDIKYCIGTGRYGSVYKAMLPTRKLIALKKLHQSEIEDPIFIKSFENEAHILSKIRHRNIVKLYGFCMHKRCMFLIYEFIEKGSLFCVLNNYDEATGLDWIKRLKIIQGVAHALSYLHHDCTPSVVHRDLSSNNILLNSESRAFVADFGLARLLHLDSSNRTILAGTYGYIAPGVYILNYYSTHIYFLHFHVYFSNNCSLSN</sequence>
<keyword evidence="6" id="KW-0808">Transferase</keyword>
<evidence type="ECO:0000259" key="22">
    <source>
        <dbReference type="PROSITE" id="PS50011"/>
    </source>
</evidence>
<dbReference type="EC" id="2.7.11.1" evidence="2"/>
<evidence type="ECO:0000256" key="17">
    <source>
        <dbReference type="ARBA" id="ARBA00047899"/>
    </source>
</evidence>
<keyword evidence="14 20" id="KW-0472">Membrane</keyword>
<evidence type="ECO:0000256" key="4">
    <source>
        <dbReference type="ARBA" id="ARBA00022553"/>
    </source>
</evidence>
<evidence type="ECO:0000256" key="6">
    <source>
        <dbReference type="ARBA" id="ARBA00022679"/>
    </source>
</evidence>
<gene>
    <name evidence="23" type="ORF">LWI28_008358</name>
</gene>
<dbReference type="Pfam" id="PF00560">
    <property type="entry name" value="LRR_1"/>
    <property type="match status" value="7"/>
</dbReference>
<evidence type="ECO:0000256" key="13">
    <source>
        <dbReference type="ARBA" id="ARBA00022989"/>
    </source>
</evidence>
<evidence type="ECO:0000256" key="10">
    <source>
        <dbReference type="ARBA" id="ARBA00022741"/>
    </source>
</evidence>
<evidence type="ECO:0000256" key="19">
    <source>
        <dbReference type="PROSITE-ProRule" id="PRU10141"/>
    </source>
</evidence>
<evidence type="ECO:0000313" key="24">
    <source>
        <dbReference type="Proteomes" id="UP001064489"/>
    </source>
</evidence>
<evidence type="ECO:0000256" key="3">
    <source>
        <dbReference type="ARBA" id="ARBA00022527"/>
    </source>
</evidence>
<proteinExistence type="predicted"/>
<evidence type="ECO:0000256" key="21">
    <source>
        <dbReference type="SAM" id="SignalP"/>
    </source>
</evidence>
<feature type="binding site" evidence="19">
    <location>
        <position position="419"/>
    </location>
    <ligand>
        <name>ATP</name>
        <dbReference type="ChEBI" id="CHEBI:30616"/>
    </ligand>
</feature>
<comment type="catalytic activity">
    <reaction evidence="18">
        <text>L-seryl-[protein] + ATP = O-phospho-L-seryl-[protein] + ADP + H(+)</text>
        <dbReference type="Rhea" id="RHEA:17989"/>
        <dbReference type="Rhea" id="RHEA-COMP:9863"/>
        <dbReference type="Rhea" id="RHEA-COMP:11604"/>
        <dbReference type="ChEBI" id="CHEBI:15378"/>
        <dbReference type="ChEBI" id="CHEBI:29999"/>
        <dbReference type="ChEBI" id="CHEBI:30616"/>
        <dbReference type="ChEBI" id="CHEBI:83421"/>
        <dbReference type="ChEBI" id="CHEBI:456216"/>
        <dbReference type="EC" id="2.7.11.1"/>
    </reaction>
</comment>
<keyword evidence="3" id="KW-0723">Serine/threonine-protein kinase</keyword>
<dbReference type="PANTHER" id="PTHR48005:SF16">
    <property type="entry name" value="MDIS1-INTERACTING RECEPTOR LIKE KINASE 2-LIKE ISOFORM X1"/>
    <property type="match status" value="1"/>
</dbReference>
<dbReference type="SUPFAM" id="SSF52058">
    <property type="entry name" value="L domain-like"/>
    <property type="match status" value="1"/>
</dbReference>
<dbReference type="InterPro" id="IPR008266">
    <property type="entry name" value="Tyr_kinase_AS"/>
</dbReference>
<dbReference type="InterPro" id="IPR001611">
    <property type="entry name" value="Leu-rich_rpt"/>
</dbReference>
<feature type="transmembrane region" description="Helical" evidence="20">
    <location>
        <begin position="324"/>
        <end position="350"/>
    </location>
</feature>
<dbReference type="Pfam" id="PF00069">
    <property type="entry name" value="Pkinase"/>
    <property type="match status" value="1"/>
</dbReference>
<reference evidence="23" key="2">
    <citation type="submission" date="2023-02" db="EMBL/GenBank/DDBJ databases">
        <authorList>
            <person name="Swenson N.G."/>
            <person name="Wegrzyn J.L."/>
            <person name="Mcevoy S.L."/>
        </authorList>
    </citation>
    <scope>NUCLEOTIDE SEQUENCE</scope>
    <source>
        <strain evidence="23">91603</strain>
        <tissue evidence="23">Leaf</tissue>
    </source>
</reference>
<dbReference type="SUPFAM" id="SSF56112">
    <property type="entry name" value="Protein kinase-like (PK-like)"/>
    <property type="match status" value="1"/>
</dbReference>
<dbReference type="Gene3D" id="1.10.510.10">
    <property type="entry name" value="Transferase(Phosphotransferase) domain 1"/>
    <property type="match status" value="1"/>
</dbReference>
<dbReference type="PROSITE" id="PS50011">
    <property type="entry name" value="PROTEIN_KINASE_DOM"/>
    <property type="match status" value="1"/>
</dbReference>
<keyword evidence="8 21" id="KW-0732">Signal</keyword>
<dbReference type="PANTHER" id="PTHR48005">
    <property type="entry name" value="LEUCINE RICH REPEAT KINASE 2"/>
    <property type="match status" value="1"/>
</dbReference>
<comment type="catalytic activity">
    <reaction evidence="17">
        <text>L-threonyl-[protein] + ATP = O-phospho-L-threonyl-[protein] + ADP + H(+)</text>
        <dbReference type="Rhea" id="RHEA:46608"/>
        <dbReference type="Rhea" id="RHEA-COMP:11060"/>
        <dbReference type="Rhea" id="RHEA-COMP:11605"/>
        <dbReference type="ChEBI" id="CHEBI:15378"/>
        <dbReference type="ChEBI" id="CHEBI:30013"/>
        <dbReference type="ChEBI" id="CHEBI:30616"/>
        <dbReference type="ChEBI" id="CHEBI:61977"/>
        <dbReference type="ChEBI" id="CHEBI:456216"/>
        <dbReference type="EC" id="2.7.11.1"/>
    </reaction>
</comment>
<dbReference type="InterPro" id="IPR003591">
    <property type="entry name" value="Leu-rich_rpt_typical-subtyp"/>
</dbReference>
<evidence type="ECO:0000256" key="1">
    <source>
        <dbReference type="ARBA" id="ARBA00004479"/>
    </source>
</evidence>
<dbReference type="SMART" id="SM00369">
    <property type="entry name" value="LRR_TYP"/>
    <property type="match status" value="3"/>
</dbReference>
<comment type="subcellular location">
    <subcellularLocation>
        <location evidence="1">Membrane</location>
        <topology evidence="1">Single-pass type I membrane protein</topology>
    </subcellularLocation>
</comment>
<dbReference type="GO" id="GO:0016020">
    <property type="term" value="C:membrane"/>
    <property type="evidence" value="ECO:0007669"/>
    <property type="project" value="UniProtKB-SubCell"/>
</dbReference>
<dbReference type="GO" id="GO:0005524">
    <property type="term" value="F:ATP binding"/>
    <property type="evidence" value="ECO:0007669"/>
    <property type="project" value="UniProtKB-UniRule"/>
</dbReference>
<evidence type="ECO:0000256" key="16">
    <source>
        <dbReference type="ARBA" id="ARBA00023180"/>
    </source>
</evidence>
<dbReference type="Proteomes" id="UP001064489">
    <property type="component" value="Chromosome 3"/>
</dbReference>
<comment type="caution">
    <text evidence="23">The sequence shown here is derived from an EMBL/GenBank/DDBJ whole genome shotgun (WGS) entry which is preliminary data.</text>
</comment>
<keyword evidence="16" id="KW-0325">Glycoprotein</keyword>
<dbReference type="InterPro" id="IPR017441">
    <property type="entry name" value="Protein_kinase_ATP_BS"/>
</dbReference>
<evidence type="ECO:0000256" key="12">
    <source>
        <dbReference type="ARBA" id="ARBA00022840"/>
    </source>
</evidence>
<evidence type="ECO:0000256" key="20">
    <source>
        <dbReference type="SAM" id="Phobius"/>
    </source>
</evidence>
<evidence type="ECO:0000256" key="5">
    <source>
        <dbReference type="ARBA" id="ARBA00022614"/>
    </source>
</evidence>
<dbReference type="PROSITE" id="PS00109">
    <property type="entry name" value="PROTEIN_KINASE_TYR"/>
    <property type="match status" value="1"/>
</dbReference>
<keyword evidence="13 20" id="KW-1133">Transmembrane helix</keyword>
<dbReference type="InterPro" id="IPR000719">
    <property type="entry name" value="Prot_kinase_dom"/>
</dbReference>
<keyword evidence="12 19" id="KW-0067">ATP-binding</keyword>
<dbReference type="InterPro" id="IPR011009">
    <property type="entry name" value="Kinase-like_dom_sf"/>
</dbReference>
<feature type="domain" description="Protein kinase" evidence="22">
    <location>
        <begin position="391"/>
        <end position="592"/>
    </location>
</feature>
<dbReference type="AlphaFoldDB" id="A0AAD5J8F6"/>
<keyword evidence="24" id="KW-1185">Reference proteome</keyword>
<keyword evidence="10 19" id="KW-0547">Nucleotide-binding</keyword>
<organism evidence="23 24">
    <name type="scientific">Acer negundo</name>
    <name type="common">Box elder</name>
    <dbReference type="NCBI Taxonomy" id="4023"/>
    <lineage>
        <taxon>Eukaryota</taxon>
        <taxon>Viridiplantae</taxon>
        <taxon>Streptophyta</taxon>
        <taxon>Embryophyta</taxon>
        <taxon>Tracheophyta</taxon>
        <taxon>Spermatophyta</taxon>
        <taxon>Magnoliopsida</taxon>
        <taxon>eudicotyledons</taxon>
        <taxon>Gunneridae</taxon>
        <taxon>Pentapetalae</taxon>
        <taxon>rosids</taxon>
        <taxon>malvids</taxon>
        <taxon>Sapindales</taxon>
        <taxon>Sapindaceae</taxon>
        <taxon>Hippocastanoideae</taxon>
        <taxon>Acereae</taxon>
        <taxon>Acer</taxon>
    </lineage>
</organism>
<keyword evidence="9" id="KW-0677">Repeat</keyword>
<evidence type="ECO:0000313" key="23">
    <source>
        <dbReference type="EMBL" id="KAI9185555.1"/>
    </source>
</evidence>
<reference evidence="23" key="1">
    <citation type="journal article" date="2022" name="Plant J.">
        <title>Strategies of tolerance reflected in two North American maple genomes.</title>
        <authorList>
            <person name="McEvoy S.L."/>
            <person name="Sezen U.U."/>
            <person name="Trouern-Trend A."/>
            <person name="McMahon S.M."/>
            <person name="Schaberg P.G."/>
            <person name="Yang J."/>
            <person name="Wegrzyn J.L."/>
            <person name="Swenson N.G."/>
        </authorList>
    </citation>
    <scope>NUCLEOTIDE SEQUENCE</scope>
    <source>
        <strain evidence="23">91603</strain>
    </source>
</reference>
<dbReference type="InterPro" id="IPR032675">
    <property type="entry name" value="LRR_dom_sf"/>
</dbReference>
<evidence type="ECO:0000256" key="14">
    <source>
        <dbReference type="ARBA" id="ARBA00023136"/>
    </source>
</evidence>
<keyword evidence="15" id="KW-0675">Receptor</keyword>
<dbReference type="FunFam" id="3.80.10.10:FF:000400">
    <property type="entry name" value="Nuclear pore complex protein NUP107"/>
    <property type="match status" value="1"/>
</dbReference>
<evidence type="ECO:0000256" key="11">
    <source>
        <dbReference type="ARBA" id="ARBA00022777"/>
    </source>
</evidence>
<evidence type="ECO:0000256" key="18">
    <source>
        <dbReference type="ARBA" id="ARBA00048679"/>
    </source>
</evidence>
<keyword evidence="7 20" id="KW-0812">Transmembrane</keyword>
<dbReference type="FunFam" id="3.30.200.20:FF:000309">
    <property type="entry name" value="Leucine-rich repeat receptor protein kinase MSP1"/>
    <property type="match status" value="1"/>
</dbReference>
<name>A0AAD5J8F6_ACENE</name>
<dbReference type="Gene3D" id="3.80.10.10">
    <property type="entry name" value="Ribonuclease Inhibitor"/>
    <property type="match status" value="2"/>
</dbReference>
<feature type="signal peptide" evidence="21">
    <location>
        <begin position="1"/>
        <end position="26"/>
    </location>
</feature>
<dbReference type="InterPro" id="IPR051420">
    <property type="entry name" value="Ser_Thr_Kinases_DiverseReg"/>
</dbReference>
<keyword evidence="4" id="KW-0597">Phosphoprotein</keyword>
<dbReference type="PROSITE" id="PS00107">
    <property type="entry name" value="PROTEIN_KINASE_ATP"/>
    <property type="match status" value="1"/>
</dbReference>
<evidence type="ECO:0000256" key="8">
    <source>
        <dbReference type="ARBA" id="ARBA00022729"/>
    </source>
</evidence>
<dbReference type="EMBL" id="JAJSOW010000100">
    <property type="protein sequence ID" value="KAI9185555.1"/>
    <property type="molecule type" value="Genomic_DNA"/>
</dbReference>
<dbReference type="GO" id="GO:0004674">
    <property type="term" value="F:protein serine/threonine kinase activity"/>
    <property type="evidence" value="ECO:0007669"/>
    <property type="project" value="UniProtKB-KW"/>
</dbReference>
<feature type="chain" id="PRO_5041913407" description="non-specific serine/threonine protein kinase" evidence="21">
    <location>
        <begin position="27"/>
        <end position="592"/>
    </location>
</feature>
<accession>A0AAD5J8F6</accession>
<evidence type="ECO:0000256" key="7">
    <source>
        <dbReference type="ARBA" id="ARBA00022692"/>
    </source>
</evidence>
<evidence type="ECO:0000256" key="2">
    <source>
        <dbReference type="ARBA" id="ARBA00012513"/>
    </source>
</evidence>
<keyword evidence="5" id="KW-0433">Leucine-rich repeat</keyword>
<protein>
    <recommendedName>
        <fullName evidence="2">non-specific serine/threonine protein kinase</fullName>
        <ecNumber evidence="2">2.7.11.1</ecNumber>
    </recommendedName>
</protein>
<evidence type="ECO:0000256" key="9">
    <source>
        <dbReference type="ARBA" id="ARBA00022737"/>
    </source>
</evidence>
<keyword evidence="11" id="KW-0418">Kinase</keyword>